<name>A0A1M7JLG3_9RHOB</name>
<accession>A0A1M7JLG3</accession>
<dbReference type="Pfam" id="PF05845">
    <property type="entry name" value="PhnH"/>
    <property type="match status" value="1"/>
</dbReference>
<evidence type="ECO:0000313" key="1">
    <source>
        <dbReference type="EMBL" id="SHM53775.1"/>
    </source>
</evidence>
<gene>
    <name evidence="1" type="ORF">SAMN05444398_1213</name>
</gene>
<dbReference type="InterPro" id="IPR038058">
    <property type="entry name" value="PhnH-like_sp"/>
</dbReference>
<dbReference type="GO" id="GO:0019634">
    <property type="term" value="P:organic phosphonate metabolic process"/>
    <property type="evidence" value="ECO:0007669"/>
    <property type="project" value="InterPro"/>
</dbReference>
<dbReference type="OrthoDB" id="9814509at2"/>
<dbReference type="SUPFAM" id="SSF159709">
    <property type="entry name" value="PhnH-like"/>
    <property type="match status" value="1"/>
</dbReference>
<dbReference type="Proteomes" id="UP000183974">
    <property type="component" value="Unassembled WGS sequence"/>
</dbReference>
<sequence length="187" mass="19379">MQSATLDGGFADPAIEAATAFRAVMEAMARPGRIETLAGATPPAPLSPVAGAVVLTLCDTDTPLFLAGEMNCPAVRDWLAFHTGAPLTGASDCTFAIGHWDDLLPLSQFPCGTAEYPDRSATLIVELPELSAQGATLRGPGIQDTATLSLPDGDAFRQNAACFPLGLDFMFTSGQALAALPRSTEVL</sequence>
<dbReference type="InterPro" id="IPR008772">
    <property type="entry name" value="Phosphonate_metab_PhnH"/>
</dbReference>
<organism evidence="1 2">
    <name type="scientific">Roseovarius pacificus</name>
    <dbReference type="NCBI Taxonomy" id="337701"/>
    <lineage>
        <taxon>Bacteria</taxon>
        <taxon>Pseudomonadati</taxon>
        <taxon>Pseudomonadota</taxon>
        <taxon>Alphaproteobacteria</taxon>
        <taxon>Rhodobacterales</taxon>
        <taxon>Roseobacteraceae</taxon>
        <taxon>Roseovarius</taxon>
    </lineage>
</organism>
<dbReference type="Gene3D" id="3.40.50.11310">
    <property type="entry name" value="Bacterial phosphonate metabolism protein PhnH"/>
    <property type="match status" value="1"/>
</dbReference>
<proteinExistence type="predicted"/>
<dbReference type="RefSeq" id="WP_073037541.1">
    <property type="nucleotide sequence ID" value="NZ_BMLR01000008.1"/>
</dbReference>
<dbReference type="AlphaFoldDB" id="A0A1M7JLG3"/>
<dbReference type="NCBIfam" id="TIGR03292">
    <property type="entry name" value="PhnH_redo"/>
    <property type="match status" value="1"/>
</dbReference>
<evidence type="ECO:0000313" key="2">
    <source>
        <dbReference type="Proteomes" id="UP000183974"/>
    </source>
</evidence>
<dbReference type="PIRSF" id="PIRSF020680">
    <property type="entry name" value="PhnH"/>
    <property type="match status" value="1"/>
</dbReference>
<keyword evidence="2" id="KW-1185">Reference proteome</keyword>
<reference evidence="1 2" key="1">
    <citation type="submission" date="2016-11" db="EMBL/GenBank/DDBJ databases">
        <authorList>
            <person name="Jaros S."/>
            <person name="Januszkiewicz K."/>
            <person name="Wedrychowicz H."/>
        </authorList>
    </citation>
    <scope>NUCLEOTIDE SEQUENCE [LARGE SCALE GENOMIC DNA]</scope>
    <source>
        <strain evidence="1 2">DSM 29589</strain>
    </source>
</reference>
<protein>
    <submittedName>
        <fullName evidence="1">Alpha-D-ribose 1-methylphosphonate 5-triphosphate synthase subunit PhnH</fullName>
    </submittedName>
</protein>
<dbReference type="EMBL" id="FRBR01000021">
    <property type="protein sequence ID" value="SHM53775.1"/>
    <property type="molecule type" value="Genomic_DNA"/>
</dbReference>
<dbReference type="STRING" id="337701.SAMN05444398_1213"/>